<name>A0A0G4KRS2_VERLO</name>
<dbReference type="AlphaFoldDB" id="A0A0G4KRS2"/>
<accession>A0A0G4KRS2</accession>
<evidence type="ECO:0000313" key="1">
    <source>
        <dbReference type="EMBL" id="CRK12459.1"/>
    </source>
</evidence>
<dbReference type="Proteomes" id="UP000044602">
    <property type="component" value="Unassembled WGS sequence"/>
</dbReference>
<gene>
    <name evidence="1" type="ORF">BN1708_010499</name>
</gene>
<proteinExistence type="predicted"/>
<organism evidence="1 2">
    <name type="scientific">Verticillium longisporum</name>
    <name type="common">Verticillium dahliae var. longisporum</name>
    <dbReference type="NCBI Taxonomy" id="100787"/>
    <lineage>
        <taxon>Eukaryota</taxon>
        <taxon>Fungi</taxon>
        <taxon>Dikarya</taxon>
        <taxon>Ascomycota</taxon>
        <taxon>Pezizomycotina</taxon>
        <taxon>Sordariomycetes</taxon>
        <taxon>Hypocreomycetidae</taxon>
        <taxon>Glomerellales</taxon>
        <taxon>Plectosphaerellaceae</taxon>
        <taxon>Verticillium</taxon>
    </lineage>
</organism>
<evidence type="ECO:0000313" key="2">
    <source>
        <dbReference type="Proteomes" id="UP000044602"/>
    </source>
</evidence>
<keyword evidence="2" id="KW-1185">Reference proteome</keyword>
<sequence>MDRVLLRNAFRAQAPLRLPTVSPMQQRCFTQTPARHDTRYITFDPDVSDNLAPILTEIQNKIILPYYLPPHQRERVFNEKHRNSLRMNPVDIEIDGLTHRFSHLPWKEIPSTRAVFHEALRNMETTHDWSNFVRLLSGLREAKRVINTAMFVKMIRQTGAKGRVFAVIDAARQTKRTGLRFDLPQKVQEVLLFVQLKALDAAWEKKELEQALRWSTMVLEMAADPAHRLEKRRPDWLSWPVERDPLSLTAPLHLAAALAVGHNAGRDVDGRVAYWAKQVVAAWPAGKGLLEAYPAEAFGGKGSVSGDRGDVRYLSAAPLYIAPAANALHGLKLAAQVVEPALADKLNAIAAALEPELANKIGELKDGLKEGSLPHRVYTNQFDAQGGVTLDVKASPVEEAAPAEDVKTDA</sequence>
<reference evidence="1 2" key="1">
    <citation type="submission" date="2015-05" db="EMBL/GenBank/DDBJ databases">
        <authorList>
            <person name="Wang D.B."/>
            <person name="Wang M."/>
        </authorList>
    </citation>
    <scope>NUCLEOTIDE SEQUENCE [LARGE SCALE GENOMIC DNA]</scope>
    <source>
        <strain evidence="1">VL1</strain>
    </source>
</reference>
<dbReference type="STRING" id="100787.A0A0G4KRS2"/>
<dbReference type="EMBL" id="CVQH01003780">
    <property type="protein sequence ID" value="CRK12459.1"/>
    <property type="molecule type" value="Genomic_DNA"/>
</dbReference>
<protein>
    <submittedName>
        <fullName evidence="1">Uncharacterized protein</fullName>
    </submittedName>
</protein>